<dbReference type="SUPFAM" id="SSF52540">
    <property type="entry name" value="P-loop containing nucleoside triphosphate hydrolases"/>
    <property type="match status" value="1"/>
</dbReference>
<keyword evidence="12" id="KW-1185">Reference proteome</keyword>
<dbReference type="InParanoid" id="A0A078AK46"/>
<dbReference type="OMA" id="VVQITCH"/>
<keyword evidence="3" id="KW-0963">Cytoplasm</keyword>
<dbReference type="InterPro" id="IPR050100">
    <property type="entry name" value="TRAFAC_GTPase_members"/>
</dbReference>
<dbReference type="InterPro" id="IPR000795">
    <property type="entry name" value="T_Tr_GTP-bd_dom"/>
</dbReference>
<keyword evidence="9" id="KW-0175">Coiled coil</keyword>
<dbReference type="Pfam" id="PF22594">
    <property type="entry name" value="GTP-eEF1A_C"/>
    <property type="match status" value="1"/>
</dbReference>
<dbReference type="PRINTS" id="PR00315">
    <property type="entry name" value="ELONGATNFCT"/>
</dbReference>
<dbReference type="Proteomes" id="UP000039865">
    <property type="component" value="Unassembled WGS sequence"/>
</dbReference>
<evidence type="ECO:0000259" key="10">
    <source>
        <dbReference type="PROSITE" id="PS51722"/>
    </source>
</evidence>
<keyword evidence="6" id="KW-0648">Protein biosynthesis</keyword>
<reference evidence="11 12" key="1">
    <citation type="submission" date="2014-06" db="EMBL/GenBank/DDBJ databases">
        <authorList>
            <person name="Swart Estienne"/>
        </authorList>
    </citation>
    <scope>NUCLEOTIDE SEQUENCE [LARGE SCALE GENOMIC DNA]</scope>
    <source>
        <strain evidence="11 12">130c</strain>
    </source>
</reference>
<keyword evidence="7" id="KW-0342">GTP-binding</keyword>
<accession>A0A078AK46</accession>
<dbReference type="InterPro" id="IPR027417">
    <property type="entry name" value="P-loop_NTPase"/>
</dbReference>
<dbReference type="PANTHER" id="PTHR23115">
    <property type="entry name" value="TRANSLATION FACTOR"/>
    <property type="match status" value="1"/>
</dbReference>
<dbReference type="PROSITE" id="PS51722">
    <property type="entry name" value="G_TR_2"/>
    <property type="match status" value="1"/>
</dbReference>
<dbReference type="InterPro" id="IPR009000">
    <property type="entry name" value="Transl_B-barrel_sf"/>
</dbReference>
<dbReference type="EMBL" id="CCKQ01011213">
    <property type="protein sequence ID" value="CDW82755.1"/>
    <property type="molecule type" value="Genomic_DNA"/>
</dbReference>
<protein>
    <submittedName>
        <fullName evidence="11">Translation elongation factor ef-1 alpha</fullName>
    </submittedName>
</protein>
<sequence>MSRHKNIKSIIQDSYYDDDYYNDYGEEYGQEVYGTEEEIKEQKRFDKLKKKAKKQPQCDEKVVQEIVIQFGNFFTYDQVKQTLIANQNDRLKTQADLKFKESKEFDSFLIINLDTLKKKNKDNIKQVNQEKKKKEEEEKKMMTKEEEEFKQYEIQLLKKEKSMNQDDQIDHKVLNQIYPDVQYADANLIQAIDEDNKTINLVIIGHVDSGKSTLMGHILFKLGRIDKQHMHKIEKISDQYGKSSFKFAYVLDEGEEERRRGVTINVGQSYFQTEKRQFVILDAPGHQDYVPNMISGASQADCAILVVEGIRQEFLRGFIGGSTKEHAILARSLGVTQLVVAVNKLDMVEWSEDAYNEIINHVQPFLLQIGFRQDNISFVPISGLNGTNLIEKPTSLPELTSWYTGPSLIEYLDQLKVPKRNIYKPLRVCLYDYYKGTEGNLIGDCVQAKVESGIIKEKDHLLLQPYNIMVTIKAIEASNQLIKYAAPGTLCDISLHLPSSFDPNYLKSGNVICDPKYPIHQVKEFRCQIVVFDIEIPITRGQPVTVYSFSNRVSGRISKLESVVNPKTGESIKKNPRCLMKNQTAIVHIKLEEKTCMELFSNYRTLGRATLRDGQRTLAAGINIELGQKQLPL</sequence>
<dbReference type="GO" id="GO:0003924">
    <property type="term" value="F:GTPase activity"/>
    <property type="evidence" value="ECO:0007669"/>
    <property type="project" value="InterPro"/>
</dbReference>
<dbReference type="FunFam" id="3.40.50.300:FF:000204">
    <property type="entry name" value="Translation elongation factor Tu"/>
    <property type="match status" value="1"/>
</dbReference>
<dbReference type="AlphaFoldDB" id="A0A078AK46"/>
<evidence type="ECO:0000256" key="4">
    <source>
        <dbReference type="ARBA" id="ARBA00022741"/>
    </source>
</evidence>
<proteinExistence type="inferred from homology"/>
<evidence type="ECO:0000256" key="8">
    <source>
        <dbReference type="ARBA" id="ARBA00049117"/>
    </source>
</evidence>
<feature type="domain" description="Tr-type G" evidence="10">
    <location>
        <begin position="196"/>
        <end position="419"/>
    </location>
</feature>
<gene>
    <name evidence="11" type="primary">Contig9814.g10497</name>
    <name evidence="11" type="ORF">STYLEM_11790</name>
</gene>
<dbReference type="GO" id="GO:0005525">
    <property type="term" value="F:GTP binding"/>
    <property type="evidence" value="ECO:0007669"/>
    <property type="project" value="UniProtKB-KW"/>
</dbReference>
<dbReference type="Pfam" id="PF00009">
    <property type="entry name" value="GTP_EFTU"/>
    <property type="match status" value="1"/>
</dbReference>
<dbReference type="OrthoDB" id="342024at2759"/>
<evidence type="ECO:0000256" key="2">
    <source>
        <dbReference type="ARBA" id="ARBA00007249"/>
    </source>
</evidence>
<name>A0A078AK46_STYLE</name>
<organism evidence="11 12">
    <name type="scientific">Stylonychia lemnae</name>
    <name type="common">Ciliate</name>
    <dbReference type="NCBI Taxonomy" id="5949"/>
    <lineage>
        <taxon>Eukaryota</taxon>
        <taxon>Sar</taxon>
        <taxon>Alveolata</taxon>
        <taxon>Ciliophora</taxon>
        <taxon>Intramacronucleata</taxon>
        <taxon>Spirotrichea</taxon>
        <taxon>Stichotrichia</taxon>
        <taxon>Sporadotrichida</taxon>
        <taxon>Oxytrichidae</taxon>
        <taxon>Stylonychinae</taxon>
        <taxon>Stylonychia</taxon>
    </lineage>
</organism>
<dbReference type="CDD" id="cd04093">
    <property type="entry name" value="HBS1_C_III"/>
    <property type="match status" value="1"/>
</dbReference>
<evidence type="ECO:0000256" key="3">
    <source>
        <dbReference type="ARBA" id="ARBA00022490"/>
    </source>
</evidence>
<dbReference type="SUPFAM" id="SSF50447">
    <property type="entry name" value="Translation proteins"/>
    <property type="match status" value="1"/>
</dbReference>
<evidence type="ECO:0000313" key="11">
    <source>
        <dbReference type="EMBL" id="CDW82755.1"/>
    </source>
</evidence>
<dbReference type="InterPro" id="IPR054696">
    <property type="entry name" value="GTP-eEF1A_C"/>
</dbReference>
<evidence type="ECO:0000256" key="6">
    <source>
        <dbReference type="ARBA" id="ARBA00022917"/>
    </source>
</evidence>
<keyword evidence="4" id="KW-0547">Nucleotide-binding</keyword>
<dbReference type="GO" id="GO:0005737">
    <property type="term" value="C:cytoplasm"/>
    <property type="evidence" value="ECO:0007669"/>
    <property type="project" value="UniProtKB-SubCell"/>
</dbReference>
<dbReference type="Gene3D" id="2.40.30.10">
    <property type="entry name" value="Translation factors"/>
    <property type="match status" value="2"/>
</dbReference>
<evidence type="ECO:0000313" key="12">
    <source>
        <dbReference type="Proteomes" id="UP000039865"/>
    </source>
</evidence>
<dbReference type="Gene3D" id="3.40.50.300">
    <property type="entry name" value="P-loop containing nucleotide triphosphate hydrolases"/>
    <property type="match status" value="1"/>
</dbReference>
<evidence type="ECO:0000256" key="9">
    <source>
        <dbReference type="SAM" id="Coils"/>
    </source>
</evidence>
<dbReference type="InterPro" id="IPR009001">
    <property type="entry name" value="Transl_elong_EF1A/Init_IF2_C"/>
</dbReference>
<comment type="subcellular location">
    <subcellularLocation>
        <location evidence="1">Cytoplasm</location>
    </subcellularLocation>
</comment>
<keyword evidence="11" id="KW-0251">Elongation factor</keyword>
<dbReference type="SUPFAM" id="SSF50465">
    <property type="entry name" value="EF-Tu/eEF-1alpha/eIF2-gamma C-terminal domain"/>
    <property type="match status" value="1"/>
</dbReference>
<evidence type="ECO:0000256" key="5">
    <source>
        <dbReference type="ARBA" id="ARBA00022801"/>
    </source>
</evidence>
<evidence type="ECO:0000256" key="7">
    <source>
        <dbReference type="ARBA" id="ARBA00023134"/>
    </source>
</evidence>
<dbReference type="CDD" id="cd01883">
    <property type="entry name" value="EF1_alpha"/>
    <property type="match status" value="1"/>
</dbReference>
<dbReference type="GO" id="GO:0003746">
    <property type="term" value="F:translation elongation factor activity"/>
    <property type="evidence" value="ECO:0007669"/>
    <property type="project" value="UniProtKB-KW"/>
</dbReference>
<comment type="catalytic activity">
    <reaction evidence="8">
        <text>GTP + H2O = GDP + phosphate + H(+)</text>
        <dbReference type="Rhea" id="RHEA:19669"/>
        <dbReference type="ChEBI" id="CHEBI:15377"/>
        <dbReference type="ChEBI" id="CHEBI:15378"/>
        <dbReference type="ChEBI" id="CHEBI:37565"/>
        <dbReference type="ChEBI" id="CHEBI:43474"/>
        <dbReference type="ChEBI" id="CHEBI:58189"/>
    </reaction>
    <physiologicalReaction direction="left-to-right" evidence="8">
        <dbReference type="Rhea" id="RHEA:19670"/>
    </physiologicalReaction>
</comment>
<evidence type="ECO:0000256" key="1">
    <source>
        <dbReference type="ARBA" id="ARBA00004496"/>
    </source>
</evidence>
<feature type="coiled-coil region" evidence="9">
    <location>
        <begin position="113"/>
        <end position="162"/>
    </location>
</feature>
<comment type="similarity">
    <text evidence="2">Belongs to the TRAFAC class translation factor GTPase superfamily. Classic translation factor GTPase family. EF-Tu/EF-1A subfamily.</text>
</comment>
<keyword evidence="5" id="KW-0378">Hydrolase</keyword>